<dbReference type="InterPro" id="IPR011611">
    <property type="entry name" value="PfkB_dom"/>
</dbReference>
<dbReference type="GO" id="GO:0016301">
    <property type="term" value="F:kinase activity"/>
    <property type="evidence" value="ECO:0007669"/>
    <property type="project" value="UniProtKB-KW"/>
</dbReference>
<dbReference type="Pfam" id="PF00294">
    <property type="entry name" value="PfkB"/>
    <property type="match status" value="1"/>
</dbReference>
<keyword evidence="2" id="KW-0418">Kinase</keyword>
<keyword evidence="5" id="KW-1185">Reference proteome</keyword>
<keyword evidence="1" id="KW-0808">Transferase</keyword>
<organism evidence="4 5">
    <name type="scientific">Kouleothrix aurantiaca</name>
    <dbReference type="NCBI Taxonomy" id="186479"/>
    <lineage>
        <taxon>Bacteria</taxon>
        <taxon>Bacillati</taxon>
        <taxon>Chloroflexota</taxon>
        <taxon>Chloroflexia</taxon>
        <taxon>Chloroflexales</taxon>
        <taxon>Roseiflexineae</taxon>
        <taxon>Roseiflexaceae</taxon>
        <taxon>Kouleothrix</taxon>
    </lineage>
</organism>
<dbReference type="InterPro" id="IPR002173">
    <property type="entry name" value="Carboh/pur_kinase_PfkB_CS"/>
</dbReference>
<evidence type="ECO:0000259" key="3">
    <source>
        <dbReference type="Pfam" id="PF00294"/>
    </source>
</evidence>
<name>A0A0P9HBW9_9CHLR</name>
<dbReference type="Proteomes" id="UP000050509">
    <property type="component" value="Unassembled WGS sequence"/>
</dbReference>
<protein>
    <recommendedName>
        <fullName evidence="3">Carbohydrate kinase PfkB domain-containing protein</fullName>
    </recommendedName>
</protein>
<dbReference type="AlphaFoldDB" id="A0A0P9HBW9"/>
<evidence type="ECO:0000256" key="2">
    <source>
        <dbReference type="ARBA" id="ARBA00022777"/>
    </source>
</evidence>
<evidence type="ECO:0000313" key="4">
    <source>
        <dbReference type="EMBL" id="KPV51953.1"/>
    </source>
</evidence>
<feature type="domain" description="Carbohydrate kinase PfkB" evidence="3">
    <location>
        <begin position="32"/>
        <end position="285"/>
    </location>
</feature>
<proteinExistence type="predicted"/>
<dbReference type="Gene3D" id="3.40.1190.20">
    <property type="match status" value="1"/>
</dbReference>
<comment type="caution">
    <text evidence="4">The sequence shown here is derived from an EMBL/GenBank/DDBJ whole genome shotgun (WGS) entry which is preliminary data.</text>
</comment>
<dbReference type="PANTHER" id="PTHR10584">
    <property type="entry name" value="SUGAR KINASE"/>
    <property type="match status" value="1"/>
</dbReference>
<dbReference type="PROSITE" id="PS00584">
    <property type="entry name" value="PFKB_KINASES_2"/>
    <property type="match status" value="1"/>
</dbReference>
<sequence>MPNIFISGLINIETTVQVECFPIDYTPVRYPFFGVRSTVAGVGYNVARALSTLGNQVRLAALVGNDLPGAMVAAQLRADALPGEFVLPRLAATPQSAILFDPSGRRQINTDLKDIQEQEYPPTLFEQAIEGCALAVLCNINFSRALLARARQRGLPIATDVHAISDLEDVYNRDFMAAADILFMSHERLPCAPEDWVRAVQSRFATPICVVGVGGAGALLGVHADGFLGRVPAVQTRPIVNTIGAGDALFAAFVHGYAATGNPYEALRRAITFASYKIGATGAAEGFLSAAELDALHAANKHEQEE</sequence>
<dbReference type="InterPro" id="IPR029056">
    <property type="entry name" value="Ribokinase-like"/>
</dbReference>
<evidence type="ECO:0000313" key="5">
    <source>
        <dbReference type="Proteomes" id="UP000050509"/>
    </source>
</evidence>
<dbReference type="PANTHER" id="PTHR10584:SF166">
    <property type="entry name" value="RIBOKINASE"/>
    <property type="match status" value="1"/>
</dbReference>
<dbReference type="PROSITE" id="PS00583">
    <property type="entry name" value="PFKB_KINASES_1"/>
    <property type="match status" value="1"/>
</dbReference>
<dbReference type="EMBL" id="LJCR01000714">
    <property type="protein sequence ID" value="KPV51953.1"/>
    <property type="molecule type" value="Genomic_DNA"/>
</dbReference>
<reference evidence="4 5" key="1">
    <citation type="submission" date="2015-09" db="EMBL/GenBank/DDBJ databases">
        <title>Draft genome sequence of Kouleothrix aurantiaca JCM 19913.</title>
        <authorList>
            <person name="Hemp J."/>
        </authorList>
    </citation>
    <scope>NUCLEOTIDE SEQUENCE [LARGE SCALE GENOMIC DNA]</scope>
    <source>
        <strain evidence="4 5">COM-B</strain>
    </source>
</reference>
<dbReference type="SUPFAM" id="SSF53613">
    <property type="entry name" value="Ribokinase-like"/>
    <property type="match status" value="1"/>
</dbReference>
<gene>
    <name evidence="4" type="ORF">SE17_18320</name>
</gene>
<accession>A0A0P9HBW9</accession>
<evidence type="ECO:0000256" key="1">
    <source>
        <dbReference type="ARBA" id="ARBA00022679"/>
    </source>
</evidence>